<evidence type="ECO:0000256" key="1">
    <source>
        <dbReference type="ARBA" id="ARBA00000085"/>
    </source>
</evidence>
<dbReference type="SUPFAM" id="SSF47384">
    <property type="entry name" value="Homodimeric domain of signal transducing histidine kinase"/>
    <property type="match status" value="1"/>
</dbReference>
<dbReference type="SMART" id="SM00388">
    <property type="entry name" value="HisKA"/>
    <property type="match status" value="1"/>
</dbReference>
<dbReference type="OrthoDB" id="7179697at2"/>
<dbReference type="PRINTS" id="PR00344">
    <property type="entry name" value="BCTRLSENSOR"/>
</dbReference>
<dbReference type="CDD" id="cd00130">
    <property type="entry name" value="PAS"/>
    <property type="match status" value="1"/>
</dbReference>
<dbReference type="EC" id="2.7.13.3" evidence="2"/>
<dbReference type="SMART" id="SM00387">
    <property type="entry name" value="HATPase_c"/>
    <property type="match status" value="1"/>
</dbReference>
<evidence type="ECO:0000259" key="6">
    <source>
        <dbReference type="PROSITE" id="PS50109"/>
    </source>
</evidence>
<evidence type="ECO:0000256" key="4">
    <source>
        <dbReference type="ARBA" id="ARBA00022679"/>
    </source>
</evidence>
<dbReference type="Gene3D" id="3.30.450.20">
    <property type="entry name" value="PAS domain"/>
    <property type="match status" value="3"/>
</dbReference>
<dbReference type="SUPFAM" id="SSF55874">
    <property type="entry name" value="ATPase domain of HSP90 chaperone/DNA topoisomerase II/histidine kinase"/>
    <property type="match status" value="1"/>
</dbReference>
<evidence type="ECO:0000259" key="7">
    <source>
        <dbReference type="PROSITE" id="PS50112"/>
    </source>
</evidence>
<dbReference type="CDD" id="cd00082">
    <property type="entry name" value="HisKA"/>
    <property type="match status" value="1"/>
</dbReference>
<dbReference type="SUPFAM" id="SSF55785">
    <property type="entry name" value="PYP-like sensor domain (PAS domain)"/>
    <property type="match status" value="3"/>
</dbReference>
<comment type="catalytic activity">
    <reaction evidence="1">
        <text>ATP + protein L-histidine = ADP + protein N-phospho-L-histidine.</text>
        <dbReference type="EC" id="2.7.13.3"/>
    </reaction>
</comment>
<dbReference type="Gene3D" id="1.10.287.130">
    <property type="match status" value="1"/>
</dbReference>
<dbReference type="GO" id="GO:0000155">
    <property type="term" value="F:phosphorelay sensor kinase activity"/>
    <property type="evidence" value="ECO:0007669"/>
    <property type="project" value="InterPro"/>
</dbReference>
<dbReference type="PANTHER" id="PTHR43304">
    <property type="entry name" value="PHYTOCHROME-LIKE PROTEIN CPH1"/>
    <property type="match status" value="1"/>
</dbReference>
<dbReference type="InterPro" id="IPR013767">
    <property type="entry name" value="PAS_fold"/>
</dbReference>
<dbReference type="Gene3D" id="3.30.565.10">
    <property type="entry name" value="Histidine kinase-like ATPase, C-terminal domain"/>
    <property type="match status" value="1"/>
</dbReference>
<dbReference type="InterPro" id="IPR052162">
    <property type="entry name" value="Sensor_kinase/Photoreceptor"/>
</dbReference>
<feature type="domain" description="PAC" evidence="8">
    <location>
        <begin position="335"/>
        <end position="387"/>
    </location>
</feature>
<feature type="domain" description="PAS" evidence="7">
    <location>
        <begin position="9"/>
        <end position="89"/>
    </location>
</feature>
<reference evidence="9 10" key="1">
    <citation type="submission" date="2018-12" db="EMBL/GenBank/DDBJ databases">
        <title>Complete genome sequencing of Tabrizicola sp. K13M18.</title>
        <authorList>
            <person name="Bae J.-W."/>
        </authorList>
    </citation>
    <scope>NUCLEOTIDE SEQUENCE [LARGE SCALE GENOMIC DNA]</scope>
    <source>
        <strain evidence="9 10">K13M18</strain>
    </source>
</reference>
<dbReference type="PANTHER" id="PTHR43304:SF1">
    <property type="entry name" value="PAC DOMAIN-CONTAINING PROTEIN"/>
    <property type="match status" value="1"/>
</dbReference>
<keyword evidence="3" id="KW-0597">Phosphoprotein</keyword>
<dbReference type="EMBL" id="CP034328">
    <property type="protein sequence ID" value="AZL60771.1"/>
    <property type="molecule type" value="Genomic_DNA"/>
</dbReference>
<dbReference type="NCBIfam" id="TIGR00229">
    <property type="entry name" value="sensory_box"/>
    <property type="match status" value="1"/>
</dbReference>
<feature type="domain" description="PAS" evidence="7">
    <location>
        <begin position="254"/>
        <end position="331"/>
    </location>
</feature>
<evidence type="ECO:0000259" key="8">
    <source>
        <dbReference type="PROSITE" id="PS50113"/>
    </source>
</evidence>
<dbReference type="InterPro" id="IPR005467">
    <property type="entry name" value="His_kinase_dom"/>
</dbReference>
<dbReference type="AlphaFoldDB" id="A0A3S8UB34"/>
<dbReference type="PROSITE" id="PS50113">
    <property type="entry name" value="PAC"/>
    <property type="match status" value="2"/>
</dbReference>
<feature type="domain" description="Histidine kinase" evidence="6">
    <location>
        <begin position="391"/>
        <end position="609"/>
    </location>
</feature>
<dbReference type="InterPro" id="IPR003661">
    <property type="entry name" value="HisK_dim/P_dom"/>
</dbReference>
<protein>
    <recommendedName>
        <fullName evidence="2">histidine kinase</fullName>
        <ecNumber evidence="2">2.7.13.3</ecNumber>
    </recommendedName>
</protein>
<name>A0A3S8UB34_9RHOB</name>
<sequence length="609" mass="66271">MPQPIAPLNEMDVSFWLNDAPVALILADAAGKVVWANAAAASLFALDPADLLGRPLPVLLGIDSLNDILGPTPSSRLGGAPLGVTLDDGERIFVAATATSCMTPAGARGFSVVLQDVTVWQDKATKLKRALDWLDLALDGAGIGVFEVDLLTGKSTVSPGWLSIMGLPSGTQIDSPGLFLEKIHPDDRAIVEAADRECIEGRSDRSISVFRMKSFDDKHWRWMRSIAVVGSRDADGKATHLVGAQTDVTEQREAEEALRLTMEESLSSFESAPIGKAIVGLDGRWLQVNSALCELLGYPKQMLLETDFQTVTYPDDLEADLDQLRTLVAGKASTYRREKRYIRSDGTIILADLSVAMVRDKSGAPLHLIAQILDITEQRNLEQMKSHFVANVSHELRTPLTSILGALGLLASRSEDEFPDDVNRLIYIAQQNAERLKMRVADILDFEGLTTGQLRLSLAPERIAFLLDRSLMNSLVFAESHGVSIEMDAVDRSIVSAVDADRFEQVMSNLLSNAAKFADRGSVIRVGMTSSDEMISIHVTNQGPKIPDKYRAVLFKPFAHIEKSVAQKRDGTGLGLSICKQIVEQMGGKIGFESGDGATTFWFTLPPLT</sequence>
<gene>
    <name evidence="9" type="ORF">EI545_19260</name>
</gene>
<dbReference type="InterPro" id="IPR001610">
    <property type="entry name" value="PAC"/>
</dbReference>
<dbReference type="PROSITE" id="PS50109">
    <property type="entry name" value="HIS_KIN"/>
    <property type="match status" value="1"/>
</dbReference>
<proteinExistence type="predicted"/>
<evidence type="ECO:0000256" key="3">
    <source>
        <dbReference type="ARBA" id="ARBA00022553"/>
    </source>
</evidence>
<dbReference type="Pfam" id="PF00512">
    <property type="entry name" value="HisKA"/>
    <property type="match status" value="1"/>
</dbReference>
<dbReference type="InterPro" id="IPR004358">
    <property type="entry name" value="Sig_transdc_His_kin-like_C"/>
</dbReference>
<evidence type="ECO:0000256" key="5">
    <source>
        <dbReference type="ARBA" id="ARBA00022777"/>
    </source>
</evidence>
<keyword evidence="5" id="KW-0418">Kinase</keyword>
<dbReference type="InterPro" id="IPR036890">
    <property type="entry name" value="HATPase_C_sf"/>
</dbReference>
<dbReference type="RefSeq" id="WP_125326983.1">
    <property type="nucleotide sequence ID" value="NZ_CP034328.1"/>
</dbReference>
<organism evidence="9 10">
    <name type="scientific">Tabrizicola piscis</name>
    <dbReference type="NCBI Taxonomy" id="2494374"/>
    <lineage>
        <taxon>Bacteria</taxon>
        <taxon>Pseudomonadati</taxon>
        <taxon>Pseudomonadota</taxon>
        <taxon>Alphaproteobacteria</taxon>
        <taxon>Rhodobacterales</taxon>
        <taxon>Paracoccaceae</taxon>
        <taxon>Tabrizicola</taxon>
    </lineage>
</organism>
<feature type="domain" description="PAC" evidence="8">
    <location>
        <begin position="203"/>
        <end position="260"/>
    </location>
</feature>
<dbReference type="KEGG" id="taw:EI545_19260"/>
<dbReference type="Pfam" id="PF02518">
    <property type="entry name" value="HATPase_c"/>
    <property type="match status" value="1"/>
</dbReference>
<dbReference type="Pfam" id="PF08447">
    <property type="entry name" value="PAS_3"/>
    <property type="match status" value="2"/>
</dbReference>
<dbReference type="InterPro" id="IPR000014">
    <property type="entry name" value="PAS"/>
</dbReference>
<evidence type="ECO:0000313" key="10">
    <source>
        <dbReference type="Proteomes" id="UP000282002"/>
    </source>
</evidence>
<evidence type="ECO:0000256" key="2">
    <source>
        <dbReference type="ARBA" id="ARBA00012438"/>
    </source>
</evidence>
<dbReference type="InterPro" id="IPR013655">
    <property type="entry name" value="PAS_fold_3"/>
</dbReference>
<dbReference type="Proteomes" id="UP000282002">
    <property type="component" value="Chromosome"/>
</dbReference>
<evidence type="ECO:0000313" key="9">
    <source>
        <dbReference type="EMBL" id="AZL60771.1"/>
    </source>
</evidence>
<dbReference type="SMART" id="SM00086">
    <property type="entry name" value="PAC"/>
    <property type="match status" value="2"/>
</dbReference>
<accession>A0A3S8UB34</accession>
<keyword evidence="10" id="KW-1185">Reference proteome</keyword>
<dbReference type="InterPro" id="IPR035965">
    <property type="entry name" value="PAS-like_dom_sf"/>
</dbReference>
<dbReference type="InterPro" id="IPR000700">
    <property type="entry name" value="PAS-assoc_C"/>
</dbReference>
<dbReference type="InterPro" id="IPR036097">
    <property type="entry name" value="HisK_dim/P_sf"/>
</dbReference>
<dbReference type="PROSITE" id="PS50112">
    <property type="entry name" value="PAS"/>
    <property type="match status" value="2"/>
</dbReference>
<dbReference type="SMART" id="SM00091">
    <property type="entry name" value="PAS"/>
    <property type="match status" value="3"/>
</dbReference>
<dbReference type="GO" id="GO:0006355">
    <property type="term" value="P:regulation of DNA-templated transcription"/>
    <property type="evidence" value="ECO:0007669"/>
    <property type="project" value="InterPro"/>
</dbReference>
<keyword evidence="4" id="KW-0808">Transferase</keyword>
<dbReference type="Pfam" id="PF00989">
    <property type="entry name" value="PAS"/>
    <property type="match status" value="1"/>
</dbReference>
<dbReference type="InterPro" id="IPR003594">
    <property type="entry name" value="HATPase_dom"/>
</dbReference>